<evidence type="ECO:0000256" key="1">
    <source>
        <dbReference type="SAM" id="Phobius"/>
    </source>
</evidence>
<dbReference type="Pfam" id="PF02517">
    <property type="entry name" value="Rce1-like"/>
    <property type="match status" value="1"/>
</dbReference>
<dbReference type="GO" id="GO:0080120">
    <property type="term" value="P:CAAX-box protein maturation"/>
    <property type="evidence" value="ECO:0007669"/>
    <property type="project" value="UniProtKB-ARBA"/>
</dbReference>
<feature type="transmembrane region" description="Helical" evidence="1">
    <location>
        <begin position="158"/>
        <end position="188"/>
    </location>
</feature>
<evidence type="ECO:0000313" key="3">
    <source>
        <dbReference type="EMBL" id="MYL63199.1"/>
    </source>
</evidence>
<reference evidence="3 4" key="1">
    <citation type="submission" date="2019-11" db="EMBL/GenBank/DDBJ databases">
        <title>Genome sequences of 17 halophilic strains isolated from different environments.</title>
        <authorList>
            <person name="Furrow R.E."/>
        </authorList>
    </citation>
    <scope>NUCLEOTIDE SEQUENCE [LARGE SCALE GENOMIC DNA]</scope>
    <source>
        <strain evidence="3 4">22506_14_FS</strain>
    </source>
</reference>
<organism evidence="3 4">
    <name type="scientific">Guptibacillus hwajinpoensis</name>
    <dbReference type="NCBI Taxonomy" id="208199"/>
    <lineage>
        <taxon>Bacteria</taxon>
        <taxon>Bacillati</taxon>
        <taxon>Bacillota</taxon>
        <taxon>Bacilli</taxon>
        <taxon>Bacillales</taxon>
        <taxon>Guptibacillaceae</taxon>
        <taxon>Guptibacillus</taxon>
    </lineage>
</organism>
<keyword evidence="3" id="KW-0378">Hydrolase</keyword>
<dbReference type="AlphaFoldDB" id="A0A845EXE0"/>
<keyword evidence="1" id="KW-0812">Transmembrane</keyword>
<feature type="transmembrane region" description="Helical" evidence="1">
    <location>
        <begin position="75"/>
        <end position="99"/>
    </location>
</feature>
<dbReference type="EMBL" id="WMEY01000002">
    <property type="protein sequence ID" value="MYL63199.1"/>
    <property type="molecule type" value="Genomic_DNA"/>
</dbReference>
<evidence type="ECO:0000259" key="2">
    <source>
        <dbReference type="Pfam" id="PF02517"/>
    </source>
</evidence>
<proteinExistence type="predicted"/>
<comment type="caution">
    <text evidence="3">The sequence shown here is derived from an EMBL/GenBank/DDBJ whole genome shotgun (WGS) entry which is preliminary data.</text>
</comment>
<keyword evidence="3" id="KW-0645">Protease</keyword>
<accession>A0A845EXE0</accession>
<dbReference type="GO" id="GO:0004175">
    <property type="term" value="F:endopeptidase activity"/>
    <property type="evidence" value="ECO:0007669"/>
    <property type="project" value="UniProtKB-ARBA"/>
</dbReference>
<name>A0A845EXE0_9BACL</name>
<dbReference type="GO" id="GO:0008237">
    <property type="term" value="F:metallopeptidase activity"/>
    <property type="evidence" value="ECO:0007669"/>
    <property type="project" value="UniProtKB-KW"/>
</dbReference>
<feature type="domain" description="CAAX prenyl protease 2/Lysostaphin resistance protein A-like" evidence="2">
    <location>
        <begin position="119"/>
        <end position="207"/>
    </location>
</feature>
<dbReference type="GO" id="GO:0006508">
    <property type="term" value="P:proteolysis"/>
    <property type="evidence" value="ECO:0007669"/>
    <property type="project" value="UniProtKB-KW"/>
</dbReference>
<feature type="transmembrane region" description="Helical" evidence="1">
    <location>
        <begin position="46"/>
        <end position="63"/>
    </location>
</feature>
<keyword evidence="1" id="KW-1133">Transmembrane helix</keyword>
<evidence type="ECO:0000313" key="4">
    <source>
        <dbReference type="Proteomes" id="UP000447833"/>
    </source>
</evidence>
<protein>
    <submittedName>
        <fullName evidence="3">CPBP family intramembrane metalloprotease</fullName>
    </submittedName>
</protein>
<sequence>MMIGYTVSMNFIQELFIMLLKKRLFLALFLSHLLLFLSFYLFSDFFWPLFTVSLLLLGGVSIRQVKWKKPSLSHLFIGILSGVSLYILFFLGKTIMLVLFPQFMTQVNELYTLVAPDKAWHYVSLILIIIPGEELFWRGLVQTELKTLQIKYPILLAALLYMSAHFYAGAFLLLVAAVLAGAVWGYLYDRTRNMVVPLLSHLVFDLFLLVFFPLL</sequence>
<dbReference type="Proteomes" id="UP000447833">
    <property type="component" value="Unassembled WGS sequence"/>
</dbReference>
<feature type="transmembrane region" description="Helical" evidence="1">
    <location>
        <begin position="194"/>
        <end position="214"/>
    </location>
</feature>
<dbReference type="InterPro" id="IPR003675">
    <property type="entry name" value="Rce1/LyrA-like_dom"/>
</dbReference>
<keyword evidence="3" id="KW-0482">Metalloprotease</keyword>
<feature type="transmembrane region" description="Helical" evidence="1">
    <location>
        <begin position="24"/>
        <end position="40"/>
    </location>
</feature>
<gene>
    <name evidence="3" type="ORF">GLW07_07500</name>
</gene>
<keyword evidence="1" id="KW-0472">Membrane</keyword>